<name>A0A225WPN6_9STRA</name>
<organism evidence="1 2">
    <name type="scientific">Phytophthora megakarya</name>
    <dbReference type="NCBI Taxonomy" id="4795"/>
    <lineage>
        <taxon>Eukaryota</taxon>
        <taxon>Sar</taxon>
        <taxon>Stramenopiles</taxon>
        <taxon>Oomycota</taxon>
        <taxon>Peronosporomycetes</taxon>
        <taxon>Peronosporales</taxon>
        <taxon>Peronosporaceae</taxon>
        <taxon>Phytophthora</taxon>
    </lineage>
</organism>
<sequence length="61" mass="7105">MQHWYRITRCLADQCTVTSWRHHYRRYNRMADGLANIAMDTGKSFLYALPTIPGDRVMASG</sequence>
<accession>A0A225WPN6</accession>
<dbReference type="AlphaFoldDB" id="A0A225WPN6"/>
<evidence type="ECO:0000313" key="2">
    <source>
        <dbReference type="Proteomes" id="UP000198211"/>
    </source>
</evidence>
<dbReference type="EMBL" id="NBNE01000435">
    <property type="protein sequence ID" value="OWZ19502.1"/>
    <property type="molecule type" value="Genomic_DNA"/>
</dbReference>
<gene>
    <name evidence="1" type="ORF">PHMEG_0006237</name>
</gene>
<proteinExistence type="predicted"/>
<evidence type="ECO:0008006" key="3">
    <source>
        <dbReference type="Google" id="ProtNLM"/>
    </source>
</evidence>
<keyword evidence="2" id="KW-1185">Reference proteome</keyword>
<comment type="caution">
    <text evidence="1">The sequence shown here is derived from an EMBL/GenBank/DDBJ whole genome shotgun (WGS) entry which is preliminary data.</text>
</comment>
<dbReference type="Proteomes" id="UP000198211">
    <property type="component" value="Unassembled WGS sequence"/>
</dbReference>
<protein>
    <recommendedName>
        <fullName evidence="3">RNase H type-1 domain-containing protein</fullName>
    </recommendedName>
</protein>
<dbReference type="OrthoDB" id="165880at2759"/>
<reference evidence="2" key="1">
    <citation type="submission" date="2017-03" db="EMBL/GenBank/DDBJ databases">
        <title>Phytopthora megakarya and P. palmivora, two closely related causual agents of cacao black pod achieved similar genome size and gene model numbers by different mechanisms.</title>
        <authorList>
            <person name="Ali S."/>
            <person name="Shao J."/>
            <person name="Larry D.J."/>
            <person name="Kronmiller B."/>
            <person name="Shen D."/>
            <person name="Strem M.D."/>
            <person name="Melnick R.L."/>
            <person name="Guiltinan M.J."/>
            <person name="Tyler B.M."/>
            <person name="Meinhardt L.W."/>
            <person name="Bailey B.A."/>
        </authorList>
    </citation>
    <scope>NUCLEOTIDE SEQUENCE [LARGE SCALE GENOMIC DNA]</scope>
    <source>
        <strain evidence="2">zdho120</strain>
    </source>
</reference>
<evidence type="ECO:0000313" key="1">
    <source>
        <dbReference type="EMBL" id="OWZ19502.1"/>
    </source>
</evidence>